<dbReference type="AlphaFoldDB" id="A0A9W9JCX7"/>
<organism evidence="2 3">
    <name type="scientific">Penicillium cf. griseofulvum</name>
    <dbReference type="NCBI Taxonomy" id="2972120"/>
    <lineage>
        <taxon>Eukaryota</taxon>
        <taxon>Fungi</taxon>
        <taxon>Dikarya</taxon>
        <taxon>Ascomycota</taxon>
        <taxon>Pezizomycotina</taxon>
        <taxon>Eurotiomycetes</taxon>
        <taxon>Eurotiomycetidae</taxon>
        <taxon>Eurotiales</taxon>
        <taxon>Aspergillaceae</taxon>
        <taxon>Penicillium</taxon>
    </lineage>
</organism>
<accession>A0A9W9JCX7</accession>
<reference evidence="2" key="1">
    <citation type="submission" date="2022-11" db="EMBL/GenBank/DDBJ databases">
        <authorList>
            <person name="Petersen C."/>
        </authorList>
    </citation>
    <scope>NUCLEOTIDE SEQUENCE</scope>
    <source>
        <strain evidence="2">IBT 16849</strain>
    </source>
</reference>
<evidence type="ECO:0000313" key="3">
    <source>
        <dbReference type="Proteomes" id="UP001150879"/>
    </source>
</evidence>
<keyword evidence="3" id="KW-1185">Reference proteome</keyword>
<evidence type="ECO:0000313" key="2">
    <source>
        <dbReference type="EMBL" id="KAJ5194493.1"/>
    </source>
</evidence>
<reference evidence="2" key="2">
    <citation type="journal article" date="2023" name="IMA Fungus">
        <title>Comparative genomic study of the Penicillium genus elucidates a diverse pangenome and 15 lateral gene transfer events.</title>
        <authorList>
            <person name="Petersen C."/>
            <person name="Sorensen T."/>
            <person name="Nielsen M.R."/>
            <person name="Sondergaard T.E."/>
            <person name="Sorensen J.L."/>
            <person name="Fitzpatrick D.A."/>
            <person name="Frisvad J.C."/>
            <person name="Nielsen K.L."/>
        </authorList>
    </citation>
    <scope>NUCLEOTIDE SEQUENCE</scope>
    <source>
        <strain evidence="2">IBT 16849</strain>
    </source>
</reference>
<sequence length="150" mass="16925">MVLEQEIVGSSTSAFSALAPFGRRTRKFTETLSGLAQAGIQRKIRQVWDRRTHRTGIFRRAVDADQTTLVNRRGNGQSLRDSLRELLVQRNVALTARLAGAEPQVPEALDETDDDREERDDRVETSETIESGDDADEVERAKDDRRATAW</sequence>
<dbReference type="Proteomes" id="UP001150879">
    <property type="component" value="Unassembled WGS sequence"/>
</dbReference>
<feature type="region of interest" description="Disordered" evidence="1">
    <location>
        <begin position="97"/>
        <end position="150"/>
    </location>
</feature>
<feature type="compositionally biased region" description="Acidic residues" evidence="1">
    <location>
        <begin position="108"/>
        <end position="118"/>
    </location>
</feature>
<evidence type="ECO:0000256" key="1">
    <source>
        <dbReference type="SAM" id="MobiDB-lite"/>
    </source>
</evidence>
<protein>
    <submittedName>
        <fullName evidence="2">Uncharacterized protein</fullName>
    </submittedName>
</protein>
<dbReference type="EMBL" id="JAPQKP010000004">
    <property type="protein sequence ID" value="KAJ5194493.1"/>
    <property type="molecule type" value="Genomic_DNA"/>
</dbReference>
<name>A0A9W9JCX7_9EURO</name>
<comment type="caution">
    <text evidence="2">The sequence shown here is derived from an EMBL/GenBank/DDBJ whole genome shotgun (WGS) entry which is preliminary data.</text>
</comment>
<proteinExistence type="predicted"/>
<feature type="compositionally biased region" description="Basic and acidic residues" evidence="1">
    <location>
        <begin position="138"/>
        <end position="150"/>
    </location>
</feature>
<gene>
    <name evidence="2" type="ORF">N7472_006959</name>
</gene>